<dbReference type="Proteomes" id="UP000053815">
    <property type="component" value="Unassembled WGS sequence"/>
</dbReference>
<organism evidence="6">
    <name type="scientific">Mucor ambiguus</name>
    <dbReference type="NCBI Taxonomy" id="91626"/>
    <lineage>
        <taxon>Eukaryota</taxon>
        <taxon>Fungi</taxon>
        <taxon>Fungi incertae sedis</taxon>
        <taxon>Mucoromycota</taxon>
        <taxon>Mucoromycotina</taxon>
        <taxon>Mucoromycetes</taxon>
        <taxon>Mucorales</taxon>
        <taxon>Mucorineae</taxon>
        <taxon>Mucoraceae</taxon>
        <taxon>Mucor</taxon>
    </lineage>
</organism>
<dbReference type="SUPFAM" id="SSF51905">
    <property type="entry name" value="FAD/NAD(P)-binding domain"/>
    <property type="match status" value="2"/>
</dbReference>
<dbReference type="GO" id="GO:0005737">
    <property type="term" value="C:cytoplasm"/>
    <property type="evidence" value="ECO:0007669"/>
    <property type="project" value="TreeGrafter"/>
</dbReference>
<dbReference type="PANTHER" id="PTHR43735">
    <property type="entry name" value="APOPTOSIS-INDUCING FACTOR 1"/>
    <property type="match status" value="1"/>
</dbReference>
<evidence type="ECO:0000256" key="3">
    <source>
        <dbReference type="ARBA" id="ARBA00022827"/>
    </source>
</evidence>
<keyword evidence="4" id="KW-0560">Oxidoreductase</keyword>
<accession>A0A0C9MYT5</accession>
<proteinExistence type="inferred from homology"/>
<evidence type="ECO:0000256" key="1">
    <source>
        <dbReference type="ARBA" id="ARBA00006442"/>
    </source>
</evidence>
<dbReference type="GO" id="GO:0050660">
    <property type="term" value="F:flavin adenine dinucleotide binding"/>
    <property type="evidence" value="ECO:0007669"/>
    <property type="project" value="TreeGrafter"/>
</dbReference>
<dbReference type="PRINTS" id="PR00469">
    <property type="entry name" value="PNDRDTASEII"/>
</dbReference>
<dbReference type="PANTHER" id="PTHR43735:SF3">
    <property type="entry name" value="FERROPTOSIS SUPPRESSOR PROTEIN 1"/>
    <property type="match status" value="1"/>
</dbReference>
<protein>
    <submittedName>
        <fullName evidence="6">Apoptosis-inducing factor homolog B-like</fullName>
    </submittedName>
</protein>
<feature type="domain" description="FAD/NAD(P)-binding" evidence="5">
    <location>
        <begin position="8"/>
        <end position="304"/>
    </location>
</feature>
<evidence type="ECO:0000313" key="7">
    <source>
        <dbReference type="Proteomes" id="UP000053815"/>
    </source>
</evidence>
<name>A0A0C9MYT5_9FUNG</name>
<dbReference type="Gene3D" id="3.50.50.100">
    <property type="match status" value="1"/>
</dbReference>
<dbReference type="OrthoDB" id="202203at2759"/>
<sequence length="407" mass="44860">MPQTNHTKLVVLGGGAAGIMIAMQLAKTKYLEITLIDNKSFYEYTPALCSVLFEASDKAFEQHFNSITFDYAPYLANLNVKFILGKIASIKDGRVHLVDQSQAIDYDYAVICTGSSYADPWKTAAPNDGSTLDSATRFDFLRQQRQKYQASQDILCIGGGPVGVETATEIACRSPTKRITLVDANESVLASAPSNIGQHAQTIINAKPSIRSIHKEKATEKEKRGNKSIYETDKSHTIIEADLAYNCIGVTPNSGFLDKEWLDDKKQVVVDDTLKVCGTTNIFAVGDVNSVQEPKMFYTAHMQAVHFVKNMRRILKNVSRDEMLVPYQGAKINMVVSMGPSYAVGHVSGINLTGWPLGTKRGSRIAAVTKYFIERITMNDLGLKIPVNTLLYYTQEKGYGGLHPHSS</sequence>
<dbReference type="EMBL" id="DF836449">
    <property type="protein sequence ID" value="GAN07433.1"/>
    <property type="molecule type" value="Genomic_DNA"/>
</dbReference>
<dbReference type="GO" id="GO:0004174">
    <property type="term" value="F:electron-transferring-flavoprotein dehydrogenase activity"/>
    <property type="evidence" value="ECO:0007669"/>
    <property type="project" value="TreeGrafter"/>
</dbReference>
<keyword evidence="3" id="KW-0274">FAD</keyword>
<keyword evidence="2" id="KW-0285">Flavoprotein</keyword>
<dbReference type="InterPro" id="IPR023753">
    <property type="entry name" value="FAD/NAD-binding_dom"/>
</dbReference>
<reference evidence="6" key="1">
    <citation type="submission" date="2014-09" db="EMBL/GenBank/DDBJ databases">
        <title>Draft genome sequence of an oleaginous Mucoromycotina fungus Mucor ambiguus NBRC6742.</title>
        <authorList>
            <person name="Takeda I."/>
            <person name="Yamane N."/>
            <person name="Morita T."/>
            <person name="Tamano K."/>
            <person name="Machida M."/>
            <person name="Baker S."/>
            <person name="Koike H."/>
        </authorList>
    </citation>
    <scope>NUCLEOTIDE SEQUENCE</scope>
    <source>
        <strain evidence="6">NBRC 6742</strain>
    </source>
</reference>
<dbReference type="InterPro" id="IPR036188">
    <property type="entry name" value="FAD/NAD-bd_sf"/>
</dbReference>
<keyword evidence="7" id="KW-1185">Reference proteome</keyword>
<gene>
    <name evidence="6" type="ORF">MAM1_0160c06930</name>
</gene>
<evidence type="ECO:0000259" key="5">
    <source>
        <dbReference type="Pfam" id="PF07992"/>
    </source>
</evidence>
<evidence type="ECO:0000313" key="6">
    <source>
        <dbReference type="EMBL" id="GAN07433.1"/>
    </source>
</evidence>
<evidence type="ECO:0000256" key="4">
    <source>
        <dbReference type="ARBA" id="ARBA00023002"/>
    </source>
</evidence>
<evidence type="ECO:0000256" key="2">
    <source>
        <dbReference type="ARBA" id="ARBA00022630"/>
    </source>
</evidence>
<dbReference type="STRING" id="91626.A0A0C9MYT5"/>
<comment type="similarity">
    <text evidence="1">Belongs to the FAD-dependent oxidoreductase family.</text>
</comment>
<dbReference type="Pfam" id="PF07992">
    <property type="entry name" value="Pyr_redox_2"/>
    <property type="match status" value="1"/>
</dbReference>
<dbReference type="AlphaFoldDB" id="A0A0C9MYT5"/>
<dbReference type="PRINTS" id="PR00368">
    <property type="entry name" value="FADPNR"/>
</dbReference>